<evidence type="ECO:0000313" key="4">
    <source>
        <dbReference type="Proteomes" id="UP001159363"/>
    </source>
</evidence>
<evidence type="ECO:0000313" key="3">
    <source>
        <dbReference type="EMBL" id="KAJ8890736.1"/>
    </source>
</evidence>
<feature type="region of interest" description="Disordered" evidence="1">
    <location>
        <begin position="834"/>
        <end position="872"/>
    </location>
</feature>
<comment type="caution">
    <text evidence="3">The sequence shown here is derived from an EMBL/GenBank/DDBJ whole genome shotgun (WGS) entry which is preliminary data.</text>
</comment>
<feature type="region of interest" description="Disordered" evidence="1">
    <location>
        <begin position="620"/>
        <end position="661"/>
    </location>
</feature>
<keyword evidence="2" id="KW-1133">Transmembrane helix</keyword>
<evidence type="ECO:0000256" key="2">
    <source>
        <dbReference type="SAM" id="Phobius"/>
    </source>
</evidence>
<dbReference type="EMBL" id="JARBHB010000003">
    <property type="protein sequence ID" value="KAJ8890736.1"/>
    <property type="molecule type" value="Genomic_DNA"/>
</dbReference>
<feature type="region of interest" description="Disordered" evidence="1">
    <location>
        <begin position="747"/>
        <end position="766"/>
    </location>
</feature>
<name>A0ABQ9I315_9NEOP</name>
<protein>
    <submittedName>
        <fullName evidence="3">Uncharacterized protein</fullName>
    </submittedName>
</protein>
<feature type="compositionally biased region" description="Pro residues" evidence="1">
    <location>
        <begin position="747"/>
        <end position="765"/>
    </location>
</feature>
<feature type="compositionally biased region" description="Basic and acidic residues" evidence="1">
    <location>
        <begin position="834"/>
        <end position="858"/>
    </location>
</feature>
<keyword evidence="4" id="KW-1185">Reference proteome</keyword>
<keyword evidence="2" id="KW-0472">Membrane</keyword>
<evidence type="ECO:0000256" key="1">
    <source>
        <dbReference type="SAM" id="MobiDB-lite"/>
    </source>
</evidence>
<dbReference type="Proteomes" id="UP001159363">
    <property type="component" value="Chromosome 3"/>
</dbReference>
<reference evidence="3 4" key="1">
    <citation type="submission" date="2023-02" db="EMBL/GenBank/DDBJ databases">
        <title>LHISI_Scaffold_Assembly.</title>
        <authorList>
            <person name="Stuart O.P."/>
            <person name="Cleave R."/>
            <person name="Magrath M.J.L."/>
            <person name="Mikheyev A.S."/>
        </authorList>
    </citation>
    <scope>NUCLEOTIDE SEQUENCE [LARGE SCALE GENOMIC DNA]</scope>
    <source>
        <strain evidence="3">Daus_M_001</strain>
        <tissue evidence="3">Leg muscle</tissue>
    </source>
</reference>
<gene>
    <name evidence="3" type="ORF">PR048_010245</name>
</gene>
<feature type="transmembrane region" description="Helical" evidence="2">
    <location>
        <begin position="20"/>
        <end position="42"/>
    </location>
</feature>
<keyword evidence="2" id="KW-0812">Transmembrane</keyword>
<organism evidence="3 4">
    <name type="scientific">Dryococelus australis</name>
    <dbReference type="NCBI Taxonomy" id="614101"/>
    <lineage>
        <taxon>Eukaryota</taxon>
        <taxon>Metazoa</taxon>
        <taxon>Ecdysozoa</taxon>
        <taxon>Arthropoda</taxon>
        <taxon>Hexapoda</taxon>
        <taxon>Insecta</taxon>
        <taxon>Pterygota</taxon>
        <taxon>Neoptera</taxon>
        <taxon>Polyneoptera</taxon>
        <taxon>Phasmatodea</taxon>
        <taxon>Verophasmatodea</taxon>
        <taxon>Anareolatae</taxon>
        <taxon>Phasmatidae</taxon>
        <taxon>Eurycanthinae</taxon>
        <taxon>Dryococelus</taxon>
    </lineage>
</organism>
<accession>A0ABQ9I315</accession>
<proteinExistence type="predicted"/>
<sequence>MERAASQQQHMGRDIKANRLLYSVSSVCVCFAVLPCATREYILSAFLRQNLAMNNGPSERPDSSWTDSGYFPSSEGLRTIALDSQSKGREFESRNIPFELKKKNMCMPWIARSPSAVGDKLPRRSIGMVNRWINKPFDVRTTKSTEQGGAMVNHWNLVRKAPGSIPGSAILIRVFYGCPKSLQWYGIPIHGGHGGVVVRLLASHLGAPGSIPGCFAPVLSHVGIVPGYKAVRGFLSAMSCFPRLFHSGSAPYSPRFTLIGSQDLDVRSRPNILTHSQKPRTHEHELGGLDLYLHSGEVAPPLYPSKTKINSVHDKYALNFRPLDHVAGNNVTKRRVFGRGTHHHKLVTKLASDCAALRNQDEVASFEVGPVFIFPHQISQEGPQHHHQDCSRNIQWNTITRNIQWNAITRNIQYNATKNETACASIVIIIRKEPHLCSIEEWESPLGASQISPTDGSATTKPLTTTIRLSKNTTISPETINLPTCGITQTQYSFPAHFHSRTLSTWTLILNMNHHIIMPLFLPEPNQILVPFISAWAGHVLPARFEEGTLLRSSGGGVNSSQSSFGGRLTAGKQLSSTFLVDEVLRLTSSQLVSSCIKMARDLDDFRQHIDEDRQQTAELIRSGEESTSHSSSSLLADKYNDRGNGISPRKLADQRHHPARFPHAKIRSDPAGIEPESLWWEASRLTAQPQWLHDYLVIRGSGSAVARTLASHRGDAGPIPAGLTPGPSLVGIVLDDVTCRPGTPAFPPPPISLPPHPRAPPSPLPTRRASLGGVECGIERKENRKFMGNEANNNCLWEVLLRDEQGCSRLCDLPAAQPPIFIPSIFVLFSGEGQKERTKETGGKKDEARGRKSDGGNRKVRNVRRSERPITKDAAAHPDKLIADPQTLMFLHLSFRKVFVIAITFPRITWIAENVLDGTYPKYKYHVRASEE</sequence>